<dbReference type="RefSeq" id="WP_131592114.1">
    <property type="nucleotide sequence ID" value="NZ_SJSL01000001.1"/>
</dbReference>
<evidence type="ECO:0000313" key="2">
    <source>
        <dbReference type="EMBL" id="TCD02508.1"/>
    </source>
</evidence>
<dbReference type="Gene3D" id="3.90.550.10">
    <property type="entry name" value="Spore Coat Polysaccharide Biosynthesis Protein SpsA, Chain A"/>
    <property type="match status" value="1"/>
</dbReference>
<feature type="domain" description="Glycosyltransferase 2-like" evidence="1">
    <location>
        <begin position="6"/>
        <end position="125"/>
    </location>
</feature>
<dbReference type="EMBL" id="SJSL01000001">
    <property type="protein sequence ID" value="TCD02508.1"/>
    <property type="molecule type" value="Genomic_DNA"/>
</dbReference>
<dbReference type="SUPFAM" id="SSF53448">
    <property type="entry name" value="Nucleotide-diphospho-sugar transferases"/>
    <property type="match status" value="1"/>
</dbReference>
<gene>
    <name evidence="2" type="ORF">EZ437_00530</name>
</gene>
<dbReference type="GO" id="GO:0016740">
    <property type="term" value="F:transferase activity"/>
    <property type="evidence" value="ECO:0007669"/>
    <property type="project" value="UniProtKB-KW"/>
</dbReference>
<comment type="caution">
    <text evidence="2">The sequence shown here is derived from an EMBL/GenBank/DDBJ whole genome shotgun (WGS) entry which is preliminary data.</text>
</comment>
<dbReference type="InterPro" id="IPR001173">
    <property type="entry name" value="Glyco_trans_2-like"/>
</dbReference>
<keyword evidence="2" id="KW-0808">Transferase</keyword>
<reference evidence="2 3" key="1">
    <citation type="submission" date="2019-02" db="EMBL/GenBank/DDBJ databases">
        <title>Pedobacter sp. RP-1-14 sp. nov., isolated from Arctic soil.</title>
        <authorList>
            <person name="Dahal R.H."/>
        </authorList>
    </citation>
    <scope>NUCLEOTIDE SEQUENCE [LARGE SCALE GENOMIC DNA]</scope>
    <source>
        <strain evidence="2 3">RP-1-14</strain>
    </source>
</reference>
<dbReference type="InterPro" id="IPR029044">
    <property type="entry name" value="Nucleotide-diphossugar_trans"/>
</dbReference>
<sequence length="262" mass="29611">MPDHTFVIPAYKISPYLESCIQSLLDQTVKSAIVLTTSTPSAFLEDLAKKYSLNYFINPELGSISGDWNFALSKAGTKLATIAHQDDIYDPQYAESVIKGISKGKDVLIAFTSYTDLVAGKIRGFSLNTFVKSALLWPFFFSRRLKSRLAKKSILLFGDPIACPAVTFNLEALNNDFAFSKDYSCALDWYAWLELSKRKGSFLYINRKLVQHRIHPDSETTNQLSLGIRQKEELQIFEQMWGKGMAKIISRLYAAGYKDNEL</sequence>
<dbReference type="Proteomes" id="UP000293347">
    <property type="component" value="Unassembled WGS sequence"/>
</dbReference>
<keyword evidence="3" id="KW-1185">Reference proteome</keyword>
<dbReference type="OrthoDB" id="9815829at2"/>
<accession>A0A4R0NR37</accession>
<organism evidence="2 3">
    <name type="scientific">Pedobacter psychroterrae</name>
    <dbReference type="NCBI Taxonomy" id="2530453"/>
    <lineage>
        <taxon>Bacteria</taxon>
        <taxon>Pseudomonadati</taxon>
        <taxon>Bacteroidota</taxon>
        <taxon>Sphingobacteriia</taxon>
        <taxon>Sphingobacteriales</taxon>
        <taxon>Sphingobacteriaceae</taxon>
        <taxon>Pedobacter</taxon>
    </lineage>
</organism>
<dbReference type="AlphaFoldDB" id="A0A4R0NR37"/>
<evidence type="ECO:0000259" key="1">
    <source>
        <dbReference type="Pfam" id="PF00535"/>
    </source>
</evidence>
<evidence type="ECO:0000313" key="3">
    <source>
        <dbReference type="Proteomes" id="UP000293347"/>
    </source>
</evidence>
<dbReference type="Pfam" id="PF00535">
    <property type="entry name" value="Glycos_transf_2"/>
    <property type="match status" value="1"/>
</dbReference>
<proteinExistence type="predicted"/>
<protein>
    <submittedName>
        <fullName evidence="2">Glycosyltransferase</fullName>
    </submittedName>
</protein>
<name>A0A4R0NR37_9SPHI</name>